<dbReference type="GO" id="GO:0000287">
    <property type="term" value="F:magnesium ion binding"/>
    <property type="evidence" value="ECO:0007669"/>
    <property type="project" value="UniProtKB-UniRule"/>
</dbReference>
<dbReference type="AlphaFoldDB" id="A0A1H4F8F6"/>
<dbReference type="Gene3D" id="3.30.930.10">
    <property type="entry name" value="Bira Bifunctional Protein, Domain 2"/>
    <property type="match status" value="1"/>
</dbReference>
<dbReference type="CDD" id="cd00496">
    <property type="entry name" value="PheRS_alpha_core"/>
    <property type="match status" value="1"/>
</dbReference>
<evidence type="ECO:0000256" key="12">
    <source>
        <dbReference type="ARBA" id="ARBA00049255"/>
    </source>
</evidence>
<dbReference type="PANTHER" id="PTHR11538">
    <property type="entry name" value="PHENYLALANYL-TRNA SYNTHETASE"/>
    <property type="match status" value="1"/>
</dbReference>
<dbReference type="EC" id="6.1.1.20" evidence="13"/>
<evidence type="ECO:0000256" key="2">
    <source>
        <dbReference type="ARBA" id="ARBA00010207"/>
    </source>
</evidence>
<dbReference type="SUPFAM" id="SSF46589">
    <property type="entry name" value="tRNA-binding arm"/>
    <property type="match status" value="1"/>
</dbReference>
<dbReference type="RefSeq" id="WP_093255770.1">
    <property type="nucleotide sequence ID" value="NZ_FNQM01000019.1"/>
</dbReference>
<dbReference type="InterPro" id="IPR045864">
    <property type="entry name" value="aa-tRNA-synth_II/BPL/LPL"/>
</dbReference>
<dbReference type="EMBL" id="FNQM01000019">
    <property type="protein sequence ID" value="SEA93200.1"/>
    <property type="molecule type" value="Genomic_DNA"/>
</dbReference>
<dbReference type="PROSITE" id="PS50862">
    <property type="entry name" value="AA_TRNA_LIGASE_II"/>
    <property type="match status" value="1"/>
</dbReference>
<comment type="catalytic activity">
    <reaction evidence="12 13">
        <text>tRNA(Phe) + L-phenylalanine + ATP = L-phenylalanyl-tRNA(Phe) + AMP + diphosphate + H(+)</text>
        <dbReference type="Rhea" id="RHEA:19413"/>
        <dbReference type="Rhea" id="RHEA-COMP:9668"/>
        <dbReference type="Rhea" id="RHEA-COMP:9699"/>
        <dbReference type="ChEBI" id="CHEBI:15378"/>
        <dbReference type="ChEBI" id="CHEBI:30616"/>
        <dbReference type="ChEBI" id="CHEBI:33019"/>
        <dbReference type="ChEBI" id="CHEBI:58095"/>
        <dbReference type="ChEBI" id="CHEBI:78442"/>
        <dbReference type="ChEBI" id="CHEBI:78531"/>
        <dbReference type="ChEBI" id="CHEBI:456215"/>
        <dbReference type="EC" id="6.1.1.20"/>
    </reaction>
</comment>
<evidence type="ECO:0000256" key="6">
    <source>
        <dbReference type="ARBA" id="ARBA00022723"/>
    </source>
</evidence>
<dbReference type="GO" id="GO:0005524">
    <property type="term" value="F:ATP binding"/>
    <property type="evidence" value="ECO:0007669"/>
    <property type="project" value="UniProtKB-UniRule"/>
</dbReference>
<dbReference type="STRING" id="89524.SAMN05444370_11919"/>
<dbReference type="InterPro" id="IPR004529">
    <property type="entry name" value="Phe-tRNA-synth_IIc_asu"/>
</dbReference>
<dbReference type="Pfam" id="PF01409">
    <property type="entry name" value="tRNA-synt_2d"/>
    <property type="match status" value="1"/>
</dbReference>
<evidence type="ECO:0000256" key="3">
    <source>
        <dbReference type="ARBA" id="ARBA00011209"/>
    </source>
</evidence>
<comment type="subunit">
    <text evidence="3 13">Tetramer of two alpha and two beta subunits.</text>
</comment>
<dbReference type="GO" id="GO:0000049">
    <property type="term" value="F:tRNA binding"/>
    <property type="evidence" value="ECO:0007669"/>
    <property type="project" value="InterPro"/>
</dbReference>
<comment type="similarity">
    <text evidence="2 13">Belongs to the class-II aminoacyl-tRNA synthetase family. Phe-tRNA synthetase alpha subunit type 1 subfamily.</text>
</comment>
<dbReference type="OrthoDB" id="9800719at2"/>
<keyword evidence="5 13" id="KW-0436">Ligase</keyword>
<evidence type="ECO:0000313" key="16">
    <source>
        <dbReference type="Proteomes" id="UP000198703"/>
    </source>
</evidence>
<evidence type="ECO:0000256" key="9">
    <source>
        <dbReference type="ARBA" id="ARBA00022842"/>
    </source>
</evidence>
<keyword evidence="9 13" id="KW-0460">Magnesium</keyword>
<keyword evidence="10 13" id="KW-0648">Protein biosynthesis</keyword>
<dbReference type="InterPro" id="IPR022911">
    <property type="entry name" value="Phe_tRNA_ligase_alpha1_bac"/>
</dbReference>
<gene>
    <name evidence="13" type="primary">pheS</name>
    <name evidence="15" type="ORF">SAMN05444370_11919</name>
</gene>
<evidence type="ECO:0000256" key="7">
    <source>
        <dbReference type="ARBA" id="ARBA00022741"/>
    </source>
</evidence>
<keyword evidence="16" id="KW-1185">Reference proteome</keyword>
<keyword evidence="7 13" id="KW-0547">Nucleotide-binding</keyword>
<dbReference type="SUPFAM" id="SSF55681">
    <property type="entry name" value="Class II aaRS and biotin synthetases"/>
    <property type="match status" value="1"/>
</dbReference>
<evidence type="ECO:0000256" key="13">
    <source>
        <dbReference type="HAMAP-Rule" id="MF_00281"/>
    </source>
</evidence>
<evidence type="ECO:0000256" key="5">
    <source>
        <dbReference type="ARBA" id="ARBA00022598"/>
    </source>
</evidence>
<comment type="subcellular location">
    <subcellularLocation>
        <location evidence="1 13">Cytoplasm</location>
    </subcellularLocation>
</comment>
<evidence type="ECO:0000256" key="10">
    <source>
        <dbReference type="ARBA" id="ARBA00022917"/>
    </source>
</evidence>
<feature type="domain" description="Aminoacyl-transfer RNA synthetases class-II family profile" evidence="14">
    <location>
        <begin position="134"/>
        <end position="345"/>
    </location>
</feature>
<reference evidence="15 16" key="1">
    <citation type="submission" date="2016-10" db="EMBL/GenBank/DDBJ databases">
        <authorList>
            <person name="de Groot N.N."/>
        </authorList>
    </citation>
    <scope>NUCLEOTIDE SEQUENCE [LARGE SCALE GENOMIC DNA]</scope>
    <source>
        <strain evidence="15 16">DSM 15345</strain>
    </source>
</reference>
<sequence>MDGTDALDGLEGLRAGFLGRIAEAGDEAQLEAARLAALGKKGEVALRMRELGKMTPEQRAEAGPALNALKDELLAALTARKASLADAALAERLRTEWLDVTLSPRTLGPGVGQGSVHPVSQVTDEVIAIFGDMGFGVQEGPQIEDDWHNFDALNIPPEHPSRTEMDTFYMARLDGDDRRPNVLRTHTSPVQIRGMLEHGAPCRFICPGRVYRCDYDQTHTPMFHQVEGLAIDRDITMANLKWVLEEFCRRFFEVEGVELRFRASHFPFTEPSAEVDIRCSWAGGVLRIGEGDDWLEILGSGMIHPHVLRSGGIDPEVWQGFAFGMGIDRIAMLKYGMPDLRAFFEGDLRWLRHYGFSALDMPGAADR</sequence>
<dbReference type="HAMAP" id="MF_00281">
    <property type="entry name" value="Phe_tRNA_synth_alpha1"/>
    <property type="match status" value="1"/>
</dbReference>
<accession>A0A1H4F8F6</accession>
<keyword evidence="6 13" id="KW-0479">Metal-binding</keyword>
<dbReference type="GO" id="GO:0006432">
    <property type="term" value="P:phenylalanyl-tRNA aminoacylation"/>
    <property type="evidence" value="ECO:0007669"/>
    <property type="project" value="UniProtKB-UniRule"/>
</dbReference>
<evidence type="ECO:0000313" key="15">
    <source>
        <dbReference type="EMBL" id="SEA93200.1"/>
    </source>
</evidence>
<protein>
    <recommendedName>
        <fullName evidence="13">Phenylalanine--tRNA ligase alpha subunit</fullName>
        <ecNumber evidence="13">6.1.1.20</ecNumber>
    </recommendedName>
    <alternativeName>
        <fullName evidence="13">Phenylalanyl-tRNA synthetase alpha subunit</fullName>
        <shortName evidence="13">PheRS</shortName>
    </alternativeName>
</protein>
<evidence type="ECO:0000256" key="1">
    <source>
        <dbReference type="ARBA" id="ARBA00004496"/>
    </source>
</evidence>
<dbReference type="InterPro" id="IPR004188">
    <property type="entry name" value="Phe-tRNA_ligase_II_N"/>
</dbReference>
<dbReference type="InterPro" id="IPR006195">
    <property type="entry name" value="aa-tRNA-synth_II"/>
</dbReference>
<proteinExistence type="inferred from homology"/>
<feature type="binding site" evidence="13">
    <location>
        <position position="270"/>
    </location>
    <ligand>
        <name>Mg(2+)</name>
        <dbReference type="ChEBI" id="CHEBI:18420"/>
        <note>shared with beta subunit</note>
    </ligand>
</feature>
<dbReference type="Pfam" id="PF02912">
    <property type="entry name" value="Phe_tRNA-synt_N"/>
    <property type="match status" value="1"/>
</dbReference>
<dbReference type="NCBIfam" id="TIGR00468">
    <property type="entry name" value="pheS"/>
    <property type="match status" value="1"/>
</dbReference>
<keyword evidence="11 13" id="KW-0030">Aminoacyl-tRNA synthetase</keyword>
<comment type="cofactor">
    <cofactor evidence="13">
        <name>Mg(2+)</name>
        <dbReference type="ChEBI" id="CHEBI:18420"/>
    </cofactor>
    <text evidence="13">Binds 2 magnesium ions per tetramer.</text>
</comment>
<evidence type="ECO:0000256" key="8">
    <source>
        <dbReference type="ARBA" id="ARBA00022840"/>
    </source>
</evidence>
<dbReference type="InterPro" id="IPR002319">
    <property type="entry name" value="Phenylalanyl-tRNA_Synthase"/>
</dbReference>
<evidence type="ECO:0000256" key="4">
    <source>
        <dbReference type="ARBA" id="ARBA00022490"/>
    </source>
</evidence>
<dbReference type="InterPro" id="IPR010978">
    <property type="entry name" value="tRNA-bd_arm"/>
</dbReference>
<dbReference type="GO" id="GO:0005737">
    <property type="term" value="C:cytoplasm"/>
    <property type="evidence" value="ECO:0007669"/>
    <property type="project" value="UniProtKB-SubCell"/>
</dbReference>
<evidence type="ECO:0000256" key="11">
    <source>
        <dbReference type="ARBA" id="ARBA00023146"/>
    </source>
</evidence>
<keyword evidence="4 13" id="KW-0963">Cytoplasm</keyword>
<keyword evidence="8 13" id="KW-0067">ATP-binding</keyword>
<evidence type="ECO:0000259" key="14">
    <source>
        <dbReference type="PROSITE" id="PS50862"/>
    </source>
</evidence>
<organism evidence="15 16">
    <name type="scientific">Rubrimonas cliftonensis</name>
    <dbReference type="NCBI Taxonomy" id="89524"/>
    <lineage>
        <taxon>Bacteria</taxon>
        <taxon>Pseudomonadati</taxon>
        <taxon>Pseudomonadota</taxon>
        <taxon>Alphaproteobacteria</taxon>
        <taxon>Rhodobacterales</taxon>
        <taxon>Paracoccaceae</taxon>
        <taxon>Rubrimonas</taxon>
    </lineage>
</organism>
<dbReference type="PANTHER" id="PTHR11538:SF41">
    <property type="entry name" value="PHENYLALANINE--TRNA LIGASE, MITOCHONDRIAL"/>
    <property type="match status" value="1"/>
</dbReference>
<dbReference type="Proteomes" id="UP000198703">
    <property type="component" value="Unassembled WGS sequence"/>
</dbReference>
<dbReference type="GO" id="GO:0004826">
    <property type="term" value="F:phenylalanine-tRNA ligase activity"/>
    <property type="evidence" value="ECO:0007669"/>
    <property type="project" value="UniProtKB-UniRule"/>
</dbReference>
<name>A0A1H4F8F6_9RHOB</name>